<dbReference type="Gene3D" id="3.80.10.10">
    <property type="entry name" value="Ribonuclease Inhibitor"/>
    <property type="match status" value="1"/>
</dbReference>
<keyword evidence="4" id="KW-0548">Nucleotidyltransferase</keyword>
<evidence type="ECO:0000313" key="14">
    <source>
        <dbReference type="EMBL" id="KAK9193011.1"/>
    </source>
</evidence>
<dbReference type="CDD" id="cd09274">
    <property type="entry name" value="RNase_HI_RT_Ty3"/>
    <property type="match status" value="1"/>
</dbReference>
<evidence type="ECO:0000256" key="7">
    <source>
        <dbReference type="ARBA" id="ARBA00022759"/>
    </source>
</evidence>
<dbReference type="Pfam" id="PF08263">
    <property type="entry name" value="LRRNT_2"/>
    <property type="match status" value="1"/>
</dbReference>
<evidence type="ECO:0000256" key="9">
    <source>
        <dbReference type="ARBA" id="ARBA00022918"/>
    </source>
</evidence>
<dbReference type="Gene3D" id="3.10.10.10">
    <property type="entry name" value="HIV Type 1 Reverse Transcriptase, subunit A, domain 1"/>
    <property type="match status" value="1"/>
</dbReference>
<dbReference type="InterPro" id="IPR013210">
    <property type="entry name" value="LRR_N_plant-typ"/>
</dbReference>
<evidence type="ECO:0000256" key="2">
    <source>
        <dbReference type="ARBA" id="ARBA00022614"/>
    </source>
</evidence>
<dbReference type="CDD" id="cd00303">
    <property type="entry name" value="retropepsin_like"/>
    <property type="match status" value="1"/>
</dbReference>
<reference evidence="14 15" key="1">
    <citation type="submission" date="2024-05" db="EMBL/GenBank/DDBJ databases">
        <title>Haplotype-resolved chromosome-level genome assembly of Huyou (Citrus changshanensis).</title>
        <authorList>
            <person name="Miao C."/>
            <person name="Chen W."/>
            <person name="Wu Y."/>
            <person name="Wang L."/>
            <person name="Zhao S."/>
            <person name="Grierson D."/>
            <person name="Xu C."/>
            <person name="Chen K."/>
        </authorList>
    </citation>
    <scope>NUCLEOTIDE SEQUENCE [LARGE SCALE GENOMIC DNA]</scope>
    <source>
        <strain evidence="14">01-14</strain>
        <tissue evidence="14">Leaf</tissue>
    </source>
</reference>
<protein>
    <recommendedName>
        <fullName evidence="1">RNA-directed DNA polymerase</fullName>
        <ecNumber evidence="1">2.7.7.49</ecNumber>
    </recommendedName>
</protein>
<feature type="domain" description="Reverse transcriptase" evidence="11">
    <location>
        <begin position="343"/>
        <end position="443"/>
    </location>
</feature>
<dbReference type="AlphaFoldDB" id="A0AAP0M0I5"/>
<comment type="caution">
    <text evidence="14">The sequence shown here is derived from an EMBL/GenBank/DDBJ whole genome shotgun (WGS) entry which is preliminary data.</text>
</comment>
<keyword evidence="6" id="KW-0677">Repeat</keyword>
<keyword evidence="8" id="KW-0378">Hydrolase</keyword>
<evidence type="ECO:0000259" key="13">
    <source>
        <dbReference type="Pfam" id="PF17917"/>
    </source>
</evidence>
<name>A0AAP0M0I5_9ROSI</name>
<dbReference type="GO" id="GO:0003964">
    <property type="term" value="F:RNA-directed DNA polymerase activity"/>
    <property type="evidence" value="ECO:0007669"/>
    <property type="project" value="UniProtKB-KW"/>
</dbReference>
<dbReference type="InterPro" id="IPR043128">
    <property type="entry name" value="Rev_trsase/Diguanyl_cyclase"/>
</dbReference>
<evidence type="ECO:0000256" key="3">
    <source>
        <dbReference type="ARBA" id="ARBA00022679"/>
    </source>
</evidence>
<dbReference type="FunFam" id="3.10.20.370:FF:000001">
    <property type="entry name" value="Retrovirus-related Pol polyprotein from transposon 17.6-like protein"/>
    <property type="match status" value="1"/>
</dbReference>
<proteinExistence type="predicted"/>
<gene>
    <name evidence="14" type="ORF">WN944_003707</name>
</gene>
<evidence type="ECO:0000256" key="10">
    <source>
        <dbReference type="SAM" id="MobiDB-lite"/>
    </source>
</evidence>
<feature type="domain" description="Reverse transcriptase RNase H-like" evidence="13">
    <location>
        <begin position="481"/>
        <end position="581"/>
    </location>
</feature>
<evidence type="ECO:0000256" key="8">
    <source>
        <dbReference type="ARBA" id="ARBA00022801"/>
    </source>
</evidence>
<keyword evidence="9" id="KW-0695">RNA-directed DNA polymerase</keyword>
<dbReference type="SUPFAM" id="SSF56672">
    <property type="entry name" value="DNA/RNA polymerases"/>
    <property type="match status" value="1"/>
</dbReference>
<evidence type="ECO:0000256" key="4">
    <source>
        <dbReference type="ARBA" id="ARBA00022695"/>
    </source>
</evidence>
<feature type="domain" description="Leucine-rich repeat-containing N-terminal plant-type" evidence="12">
    <location>
        <begin position="687"/>
        <end position="713"/>
    </location>
</feature>
<keyword evidence="5" id="KW-0540">Nuclease</keyword>
<dbReference type="Pfam" id="PF00078">
    <property type="entry name" value="RVT_1"/>
    <property type="match status" value="1"/>
</dbReference>
<keyword evidence="3" id="KW-0808">Transferase</keyword>
<dbReference type="InterPro" id="IPR043502">
    <property type="entry name" value="DNA/RNA_pol_sf"/>
</dbReference>
<evidence type="ECO:0000256" key="5">
    <source>
        <dbReference type="ARBA" id="ARBA00022722"/>
    </source>
</evidence>
<keyword evidence="2" id="KW-0433">Leucine-rich repeat</keyword>
<dbReference type="Gene3D" id="3.10.20.370">
    <property type="match status" value="1"/>
</dbReference>
<dbReference type="InterPro" id="IPR032675">
    <property type="entry name" value="LRR_dom_sf"/>
</dbReference>
<organism evidence="14 15">
    <name type="scientific">Citrus x changshan-huyou</name>
    <dbReference type="NCBI Taxonomy" id="2935761"/>
    <lineage>
        <taxon>Eukaryota</taxon>
        <taxon>Viridiplantae</taxon>
        <taxon>Streptophyta</taxon>
        <taxon>Embryophyta</taxon>
        <taxon>Tracheophyta</taxon>
        <taxon>Spermatophyta</taxon>
        <taxon>Magnoliopsida</taxon>
        <taxon>eudicotyledons</taxon>
        <taxon>Gunneridae</taxon>
        <taxon>Pentapetalae</taxon>
        <taxon>rosids</taxon>
        <taxon>malvids</taxon>
        <taxon>Sapindales</taxon>
        <taxon>Rutaceae</taxon>
        <taxon>Aurantioideae</taxon>
        <taxon>Citrus</taxon>
    </lineage>
</organism>
<dbReference type="InterPro" id="IPR041373">
    <property type="entry name" value="RT_RNaseH"/>
</dbReference>
<evidence type="ECO:0000313" key="15">
    <source>
        <dbReference type="Proteomes" id="UP001428341"/>
    </source>
</evidence>
<dbReference type="InterPro" id="IPR021109">
    <property type="entry name" value="Peptidase_aspartic_dom_sf"/>
</dbReference>
<dbReference type="Pfam" id="PF17917">
    <property type="entry name" value="RT_RNaseH"/>
    <property type="match status" value="1"/>
</dbReference>
<dbReference type="Proteomes" id="UP001428341">
    <property type="component" value="Unassembled WGS sequence"/>
</dbReference>
<keyword evidence="15" id="KW-1185">Reference proteome</keyword>
<accession>A0AAP0M0I5</accession>
<dbReference type="PANTHER" id="PTHR34072">
    <property type="entry name" value="ENZYMATIC POLYPROTEIN-RELATED"/>
    <property type="match status" value="1"/>
</dbReference>
<dbReference type="Gene3D" id="3.30.70.270">
    <property type="match status" value="1"/>
</dbReference>
<dbReference type="EC" id="2.7.7.49" evidence="1"/>
<dbReference type="Gene3D" id="2.40.70.10">
    <property type="entry name" value="Acid Proteases"/>
    <property type="match status" value="1"/>
</dbReference>
<dbReference type="EMBL" id="JBCGBO010000006">
    <property type="protein sequence ID" value="KAK9193011.1"/>
    <property type="molecule type" value="Genomic_DNA"/>
</dbReference>
<dbReference type="GO" id="GO:0016787">
    <property type="term" value="F:hydrolase activity"/>
    <property type="evidence" value="ECO:0007669"/>
    <property type="project" value="UniProtKB-KW"/>
</dbReference>
<evidence type="ECO:0000259" key="12">
    <source>
        <dbReference type="Pfam" id="PF08263"/>
    </source>
</evidence>
<feature type="region of interest" description="Disordered" evidence="10">
    <location>
        <begin position="1"/>
        <end position="44"/>
    </location>
</feature>
<evidence type="ECO:0000256" key="1">
    <source>
        <dbReference type="ARBA" id="ARBA00012493"/>
    </source>
</evidence>
<evidence type="ECO:0000259" key="11">
    <source>
        <dbReference type="Pfam" id="PF00078"/>
    </source>
</evidence>
<keyword evidence="7" id="KW-0255">Endonuclease</keyword>
<dbReference type="InterPro" id="IPR000477">
    <property type="entry name" value="RT_dom"/>
</dbReference>
<dbReference type="PANTHER" id="PTHR34072:SF57">
    <property type="entry name" value="RNA-DIRECTED DNA POLYMERASE"/>
    <property type="match status" value="1"/>
</dbReference>
<dbReference type="GO" id="GO:0004519">
    <property type="term" value="F:endonuclease activity"/>
    <property type="evidence" value="ECO:0007669"/>
    <property type="project" value="UniProtKB-KW"/>
</dbReference>
<dbReference type="CDD" id="cd01647">
    <property type="entry name" value="RT_LTR"/>
    <property type="match status" value="1"/>
</dbReference>
<feature type="compositionally biased region" description="Polar residues" evidence="10">
    <location>
        <begin position="1"/>
        <end position="21"/>
    </location>
</feature>
<evidence type="ECO:0000256" key="6">
    <source>
        <dbReference type="ARBA" id="ARBA00022737"/>
    </source>
</evidence>
<dbReference type="SUPFAM" id="SSF52058">
    <property type="entry name" value="L domain-like"/>
    <property type="match status" value="1"/>
</dbReference>
<sequence>MEYNSAQKPTQKESLLQQIPLQDTGYMGQATTTAEETQPEHAEKEVTTLVVTTYTKSNKQSLISPEATQQFRNPPPFPTKVPEAKTRQTVQQIPGNESSHMLQRKIPTKLQDPGSFTILCSIGTRYAVRALCDLGASINLMPLSVFKQLGVGECRPTTVTLQLADRSHAHFEGKIDDVLVKVDKFIFPVDFIVLDFEVDKETEWTDAAVMYLTKSPPLRMLKRKMLQQFKQIRWTNNNLIGKTGQEQSLVDLLGKYRRAIGWTMADIKGISPSILVKNEIIKWLDAGVIYPISDSSWEAQQSHKERPFPTSIHRSDVGHTCWKTVLLLLRWVFRLQPDCYSSEDQEKTTFACPYGTFAFRRMPFGLCNAPATFQRCMMSIFSDIVEQTLEVFMDDFSVFGETYNDCLHNLEEILKRCEMTNLVLNWEKCHFMVQEGIVLGHKISKDDIEVDKAKIKCLQAFGELKKVLIIAPVVISPYWTLPFELMCDASDHSVGAVLGQKKDEVFHSIYYASKTFTPTQINYTTTEKELLAVVFTFDKFRTYLVGTKVTVYTDHAAIKYLISKKDAKPRLIRWILLLQEFDLEIKDRKGTENQVADHLSRLEADTSTLIRKGITETFPDEQLLHVEDILVVTEQLPKLCNQGSHNPFSKHVEEKELQLEERLMTIIGMSMMKGTTQWVAIGDMDESQLHDPLGVTSSWNTSVNLCQWRVIACGRRHKRVTKLDFGNQSIGGFLSPNVRNLSFLRYIFIADNGFQGENPSEFGRLFRLEYAIPANNSFSDKNQPIYPVAQTLSTLLPIKTTLW</sequence>